<protein>
    <recommendedName>
        <fullName evidence="8">RTA1-like protein</fullName>
    </recommendedName>
</protein>
<evidence type="ECO:0000256" key="5">
    <source>
        <dbReference type="SAM" id="Phobius"/>
    </source>
</evidence>
<reference evidence="6 7" key="1">
    <citation type="submission" date="2021-11" db="EMBL/GenBank/DDBJ databases">
        <title>Black yeast isolated from Biological Soil Crust.</title>
        <authorList>
            <person name="Kurbessoian T."/>
        </authorList>
    </citation>
    <scope>NUCLEOTIDE SEQUENCE [LARGE SCALE GENOMIC DNA]</scope>
    <source>
        <strain evidence="6 7">CCFEE 5522</strain>
    </source>
</reference>
<evidence type="ECO:0000256" key="3">
    <source>
        <dbReference type="ARBA" id="ARBA00022989"/>
    </source>
</evidence>
<feature type="transmembrane region" description="Helical" evidence="5">
    <location>
        <begin position="204"/>
        <end position="225"/>
    </location>
</feature>
<dbReference type="GO" id="GO:0016020">
    <property type="term" value="C:membrane"/>
    <property type="evidence" value="ECO:0007669"/>
    <property type="project" value="UniProtKB-SubCell"/>
</dbReference>
<dbReference type="PANTHER" id="PTHR31465">
    <property type="entry name" value="PROTEIN RTA1-RELATED"/>
    <property type="match status" value="1"/>
</dbReference>
<name>A0AAV9JV21_9PEZI</name>
<keyword evidence="4 5" id="KW-0472">Membrane</keyword>
<evidence type="ECO:0000313" key="6">
    <source>
        <dbReference type="EMBL" id="KAK4549340.1"/>
    </source>
</evidence>
<keyword evidence="2 5" id="KW-0812">Transmembrane</keyword>
<evidence type="ECO:0000256" key="1">
    <source>
        <dbReference type="ARBA" id="ARBA00004141"/>
    </source>
</evidence>
<accession>A0AAV9JV21</accession>
<dbReference type="PANTHER" id="PTHR31465:SF35">
    <property type="entry name" value="RTA1 DOMAIN PROTEIN-RELATED"/>
    <property type="match status" value="1"/>
</dbReference>
<dbReference type="EMBL" id="JAVFHQ010000004">
    <property type="protein sequence ID" value="KAK4549340.1"/>
    <property type="molecule type" value="Genomic_DNA"/>
</dbReference>
<evidence type="ECO:0000313" key="7">
    <source>
        <dbReference type="Proteomes" id="UP001324427"/>
    </source>
</evidence>
<comment type="caution">
    <text evidence="6">The sequence shown here is derived from an EMBL/GenBank/DDBJ whole genome shotgun (WGS) entry which is preliminary data.</text>
</comment>
<sequence>MLSLRDDGDGLSGFEYYYYHPSMAAAIVFIILFGVSTGLHIVQMFRTRTWFMVPFVIGAIFETIGYIGRALSAKQNPGPYTLVPYIIQTILILVAPALFAASIYMELGRIVFMLDGDKALFIRRTWLTRIFVIGDVFSFLLQSSGGGLLATGSALGKTLIVVGLFIQLVFFGLFVVAAALFHMRISKMPTQKCYNLPWWRRHMLSLYVVSILILIRSIVRVVEYLQGYTGYIMEHEAFIYIFDGLVMWLATMTMNWIHPGEVAREIRSARTGSGRGVADEEQLHNKDGVRMDYVPV</sequence>
<feature type="transmembrane region" description="Helical" evidence="5">
    <location>
        <begin position="126"/>
        <end position="148"/>
    </location>
</feature>
<feature type="transmembrane region" description="Helical" evidence="5">
    <location>
        <begin position="237"/>
        <end position="257"/>
    </location>
</feature>
<gene>
    <name evidence="6" type="ORF">LTR36_006337</name>
</gene>
<dbReference type="Pfam" id="PF04479">
    <property type="entry name" value="RTA1"/>
    <property type="match status" value="1"/>
</dbReference>
<feature type="transmembrane region" description="Helical" evidence="5">
    <location>
        <begin position="83"/>
        <end position="105"/>
    </location>
</feature>
<proteinExistence type="predicted"/>
<evidence type="ECO:0000256" key="2">
    <source>
        <dbReference type="ARBA" id="ARBA00022692"/>
    </source>
</evidence>
<keyword evidence="3 5" id="KW-1133">Transmembrane helix</keyword>
<dbReference type="AlphaFoldDB" id="A0AAV9JV21"/>
<evidence type="ECO:0008006" key="8">
    <source>
        <dbReference type="Google" id="ProtNLM"/>
    </source>
</evidence>
<keyword evidence="7" id="KW-1185">Reference proteome</keyword>
<feature type="transmembrane region" description="Helical" evidence="5">
    <location>
        <begin position="49"/>
        <end position="71"/>
    </location>
</feature>
<feature type="transmembrane region" description="Helical" evidence="5">
    <location>
        <begin position="160"/>
        <end position="183"/>
    </location>
</feature>
<comment type="subcellular location">
    <subcellularLocation>
        <location evidence="1">Membrane</location>
        <topology evidence="1">Multi-pass membrane protein</topology>
    </subcellularLocation>
</comment>
<dbReference type="Proteomes" id="UP001324427">
    <property type="component" value="Unassembled WGS sequence"/>
</dbReference>
<dbReference type="InterPro" id="IPR007568">
    <property type="entry name" value="RTA1"/>
</dbReference>
<organism evidence="6 7">
    <name type="scientific">Oleoguttula mirabilis</name>
    <dbReference type="NCBI Taxonomy" id="1507867"/>
    <lineage>
        <taxon>Eukaryota</taxon>
        <taxon>Fungi</taxon>
        <taxon>Dikarya</taxon>
        <taxon>Ascomycota</taxon>
        <taxon>Pezizomycotina</taxon>
        <taxon>Dothideomycetes</taxon>
        <taxon>Dothideomycetidae</taxon>
        <taxon>Mycosphaerellales</taxon>
        <taxon>Teratosphaeriaceae</taxon>
        <taxon>Oleoguttula</taxon>
    </lineage>
</organism>
<evidence type="ECO:0000256" key="4">
    <source>
        <dbReference type="ARBA" id="ARBA00023136"/>
    </source>
</evidence>
<feature type="transmembrane region" description="Helical" evidence="5">
    <location>
        <begin position="20"/>
        <end position="42"/>
    </location>
</feature>